<dbReference type="KEGG" id="esa:ESA_01066"/>
<organism evidence="1 2">
    <name type="scientific">Cronobacter sakazakii (strain ATCC BAA-894)</name>
    <name type="common">Enterobacter sakazakii</name>
    <dbReference type="NCBI Taxonomy" id="290339"/>
    <lineage>
        <taxon>Bacteria</taxon>
        <taxon>Pseudomonadati</taxon>
        <taxon>Pseudomonadota</taxon>
        <taxon>Gammaproteobacteria</taxon>
        <taxon>Enterobacterales</taxon>
        <taxon>Enterobacteriaceae</taxon>
        <taxon>Cronobacter</taxon>
    </lineage>
</organism>
<dbReference type="EMBL" id="CP000783">
    <property type="protein sequence ID" value="ABU76334.1"/>
    <property type="molecule type" value="Genomic_DNA"/>
</dbReference>
<protein>
    <submittedName>
        <fullName evidence="1">Uncharacterized protein</fullName>
    </submittedName>
</protein>
<accession>A7MLL7</accession>
<dbReference type="Proteomes" id="UP000000260">
    <property type="component" value="Chromosome"/>
</dbReference>
<sequence>MILGAQRAHQFITTEKAYLADTPVAAVQVKHPVSQQCLMRAVERAEAKMHDAGLQGAAVVSGALDRSRQRGGSDIIHFSHILITII</sequence>
<keyword evidence="2" id="KW-1185">Reference proteome</keyword>
<proteinExistence type="predicted"/>
<reference evidence="1 2" key="1">
    <citation type="journal article" date="2010" name="PLoS ONE">
        <title>Genome sequence of Cronobacter sakazakii BAA-894 and comparative genomic hybridization analysis with other Cronobacter species.</title>
        <authorList>
            <person name="Kucerova E."/>
            <person name="Clifton S.W."/>
            <person name="Xia X.Q."/>
            <person name="Long F."/>
            <person name="Porwollik S."/>
            <person name="Fulton L."/>
            <person name="Fronick C."/>
            <person name="Minx P."/>
            <person name="Kyung K."/>
            <person name="Warren W."/>
            <person name="Fulton R."/>
            <person name="Feng D."/>
            <person name="Wollam A."/>
            <person name="Shah N."/>
            <person name="Bhonagiri V."/>
            <person name="Nash W.E."/>
            <person name="Hallsworth-Pepin K."/>
            <person name="Wilson R.K."/>
            <person name="McClelland M."/>
            <person name="Forsythe S.J."/>
        </authorList>
    </citation>
    <scope>NUCLEOTIDE SEQUENCE [LARGE SCALE GENOMIC DNA]</scope>
    <source>
        <strain evidence="1 2">ATCC BAA-894</strain>
    </source>
</reference>
<evidence type="ECO:0000313" key="1">
    <source>
        <dbReference type="EMBL" id="ABU76334.1"/>
    </source>
</evidence>
<gene>
    <name evidence="1" type="ordered locus">ESA_01066</name>
</gene>
<dbReference type="HOGENOM" id="CLU_2492608_0_0_6"/>
<evidence type="ECO:0000313" key="2">
    <source>
        <dbReference type="Proteomes" id="UP000000260"/>
    </source>
</evidence>
<name>A7MLL7_CROS8</name>
<dbReference type="AlphaFoldDB" id="A7MLL7"/>